<dbReference type="Proteomes" id="UP000283509">
    <property type="component" value="Unassembled WGS sequence"/>
</dbReference>
<feature type="compositionally biased region" description="Low complexity" evidence="1">
    <location>
        <begin position="128"/>
        <end position="139"/>
    </location>
</feature>
<feature type="region of interest" description="Disordered" evidence="1">
    <location>
        <begin position="1"/>
        <end position="37"/>
    </location>
</feature>
<evidence type="ECO:0000256" key="1">
    <source>
        <dbReference type="SAM" id="MobiDB-lite"/>
    </source>
</evidence>
<feature type="region of interest" description="Disordered" evidence="1">
    <location>
        <begin position="95"/>
        <end position="238"/>
    </location>
</feature>
<dbReference type="EMBL" id="QCYY01003284">
    <property type="protein sequence ID" value="ROT64259.1"/>
    <property type="molecule type" value="Genomic_DNA"/>
</dbReference>
<feature type="compositionally biased region" description="Low complexity" evidence="1">
    <location>
        <begin position="425"/>
        <end position="449"/>
    </location>
</feature>
<evidence type="ECO:0000313" key="3">
    <source>
        <dbReference type="Proteomes" id="UP000283509"/>
    </source>
</evidence>
<reference evidence="2 3" key="2">
    <citation type="submission" date="2019-01" db="EMBL/GenBank/DDBJ databases">
        <title>The decoding of complex shrimp genome reveals the adaptation for benthos swimmer, frequently molting mechanism and breeding impact on genome.</title>
        <authorList>
            <person name="Sun Y."/>
            <person name="Gao Y."/>
            <person name="Yu Y."/>
        </authorList>
    </citation>
    <scope>NUCLEOTIDE SEQUENCE [LARGE SCALE GENOMIC DNA]</scope>
    <source>
        <tissue evidence="2">Muscle</tissue>
    </source>
</reference>
<proteinExistence type="predicted"/>
<comment type="caution">
    <text evidence="2">The sequence shown here is derived from an EMBL/GenBank/DDBJ whole genome shotgun (WGS) entry which is preliminary data.</text>
</comment>
<dbReference type="AlphaFoldDB" id="A0A3R7PZA5"/>
<feature type="compositionally biased region" description="Low complexity" evidence="1">
    <location>
        <begin position="153"/>
        <end position="176"/>
    </location>
</feature>
<reference evidence="2 3" key="1">
    <citation type="submission" date="2018-04" db="EMBL/GenBank/DDBJ databases">
        <authorList>
            <person name="Zhang X."/>
            <person name="Yuan J."/>
            <person name="Li F."/>
            <person name="Xiang J."/>
        </authorList>
    </citation>
    <scope>NUCLEOTIDE SEQUENCE [LARGE SCALE GENOMIC DNA]</scope>
    <source>
        <tissue evidence="2">Muscle</tissue>
    </source>
</reference>
<name>A0A3R7PZA5_PENVA</name>
<feature type="region of interest" description="Disordered" evidence="1">
    <location>
        <begin position="357"/>
        <end position="379"/>
    </location>
</feature>
<sequence length="553" mass="59576">MDSRSQSTGPTTPTHVRPRFDPSTTPMGAPGGTMGGLHAQGRVGGLQPQGGVVGPTVSVAGGPFAGGYGRWVAGDRGGGQAGTAFMRRTRMGIGSTLIGPLNRQPEPPSNEPDHAEAFETPSQGQKSEAAAAEPQAEVATSVAPQETAKSERSGSVSSAGSSNNSSGNISNGPNANCLATKGMQGSVSNSSSGGAVNGAGKRDSCSSGSSRDSGMSEPWPAPEQQNFNRGRPCRLSLPSTARPRHQFTIRRVAEAEAPPARRTSEYIDNRLAELRSPESSMMSARSQHPVWVKRHTFPTSRHMPENRLPLFSYLAIIKDLGSGYKGHIGSTSHAAPRSLLEEILNFIHFMQRTHSYSQQELQTHTSTSQTGDDNPLNASLANRSEHTIYISHHNREEDNTDAYTNQRAAWHECSVHTTGEEHTSTSHTFSTETQSTSTIQESTTPTQSSLPIPEGEYHTNYMSQIGSAETATVIHRQRRDIKALHVSSNRRDLLLTYSYINQTANRRVTPTRISLISSSTVLSLQTGRVTARNASLTEVGARHSPKYHHTLRE</sequence>
<feature type="compositionally biased region" description="Polar residues" evidence="1">
    <location>
        <begin position="1"/>
        <end position="14"/>
    </location>
</feature>
<feature type="compositionally biased region" description="Low complexity" evidence="1">
    <location>
        <begin position="185"/>
        <end position="194"/>
    </location>
</feature>
<feature type="region of interest" description="Disordered" evidence="1">
    <location>
        <begin position="416"/>
        <end position="453"/>
    </location>
</feature>
<evidence type="ECO:0000313" key="2">
    <source>
        <dbReference type="EMBL" id="ROT64259.1"/>
    </source>
</evidence>
<protein>
    <submittedName>
        <fullName evidence="2">Uncharacterized protein</fullName>
    </submittedName>
</protein>
<feature type="compositionally biased region" description="Low complexity" evidence="1">
    <location>
        <begin position="205"/>
        <end position="216"/>
    </location>
</feature>
<organism evidence="2 3">
    <name type="scientific">Penaeus vannamei</name>
    <name type="common">Whiteleg shrimp</name>
    <name type="synonym">Litopenaeus vannamei</name>
    <dbReference type="NCBI Taxonomy" id="6689"/>
    <lineage>
        <taxon>Eukaryota</taxon>
        <taxon>Metazoa</taxon>
        <taxon>Ecdysozoa</taxon>
        <taxon>Arthropoda</taxon>
        <taxon>Crustacea</taxon>
        <taxon>Multicrustacea</taxon>
        <taxon>Malacostraca</taxon>
        <taxon>Eumalacostraca</taxon>
        <taxon>Eucarida</taxon>
        <taxon>Decapoda</taxon>
        <taxon>Dendrobranchiata</taxon>
        <taxon>Penaeoidea</taxon>
        <taxon>Penaeidae</taxon>
        <taxon>Penaeus</taxon>
    </lineage>
</organism>
<dbReference type="OrthoDB" id="449052at2759"/>
<keyword evidence="3" id="KW-1185">Reference proteome</keyword>
<accession>A0A3R7PZA5</accession>
<gene>
    <name evidence="2" type="ORF">C7M84_017813</name>
</gene>